<evidence type="ECO:0000313" key="4">
    <source>
        <dbReference type="Proteomes" id="UP001596380"/>
    </source>
</evidence>
<organism evidence="3 4">
    <name type="scientific">Actinomadura yumaensis</name>
    <dbReference type="NCBI Taxonomy" id="111807"/>
    <lineage>
        <taxon>Bacteria</taxon>
        <taxon>Bacillati</taxon>
        <taxon>Actinomycetota</taxon>
        <taxon>Actinomycetes</taxon>
        <taxon>Streptosporangiales</taxon>
        <taxon>Thermomonosporaceae</taxon>
        <taxon>Actinomadura</taxon>
    </lineage>
</organism>
<name>A0ABW2CLJ6_9ACTN</name>
<dbReference type="Proteomes" id="UP001596380">
    <property type="component" value="Unassembled WGS sequence"/>
</dbReference>
<dbReference type="RefSeq" id="WP_160822556.1">
    <property type="nucleotide sequence ID" value="NZ_JBHSXS010000012.1"/>
</dbReference>
<dbReference type="Pfam" id="PF13472">
    <property type="entry name" value="Lipase_GDSL_2"/>
    <property type="match status" value="1"/>
</dbReference>
<dbReference type="PROSITE" id="PS51318">
    <property type="entry name" value="TAT"/>
    <property type="match status" value="1"/>
</dbReference>
<proteinExistence type="predicted"/>
<keyword evidence="4" id="KW-1185">Reference proteome</keyword>
<feature type="chain" id="PRO_5047226108" evidence="1">
    <location>
        <begin position="35"/>
        <end position="301"/>
    </location>
</feature>
<dbReference type="EMBL" id="JBHSXS010000012">
    <property type="protein sequence ID" value="MFC6882387.1"/>
    <property type="molecule type" value="Genomic_DNA"/>
</dbReference>
<feature type="signal peptide" evidence="1">
    <location>
        <begin position="1"/>
        <end position="34"/>
    </location>
</feature>
<evidence type="ECO:0000313" key="3">
    <source>
        <dbReference type="EMBL" id="MFC6882387.1"/>
    </source>
</evidence>
<dbReference type="InterPro" id="IPR013830">
    <property type="entry name" value="SGNH_hydro"/>
</dbReference>
<gene>
    <name evidence="3" type="ORF">ACFQKB_21710</name>
</gene>
<evidence type="ECO:0000256" key="1">
    <source>
        <dbReference type="SAM" id="SignalP"/>
    </source>
</evidence>
<dbReference type="CDD" id="cd01823">
    <property type="entry name" value="SEST_like"/>
    <property type="match status" value="1"/>
</dbReference>
<accession>A0ABW2CLJ6</accession>
<protein>
    <submittedName>
        <fullName evidence="3">SGNH/GDSL hydrolase family protein</fullName>
        <ecNumber evidence="3">3.1.-.-</ecNumber>
    </submittedName>
</protein>
<dbReference type="PANTHER" id="PTHR37981:SF1">
    <property type="entry name" value="SGNH HYDROLASE-TYPE ESTERASE DOMAIN-CONTAINING PROTEIN"/>
    <property type="match status" value="1"/>
</dbReference>
<evidence type="ECO:0000259" key="2">
    <source>
        <dbReference type="Pfam" id="PF13472"/>
    </source>
</evidence>
<comment type="caution">
    <text evidence="3">The sequence shown here is derived from an EMBL/GenBank/DDBJ whole genome shotgun (WGS) entry which is preliminary data.</text>
</comment>
<feature type="domain" description="SGNH hydrolase-type esterase" evidence="2">
    <location>
        <begin position="44"/>
        <end position="285"/>
    </location>
</feature>
<reference evidence="4" key="1">
    <citation type="journal article" date="2019" name="Int. J. Syst. Evol. Microbiol.">
        <title>The Global Catalogue of Microorganisms (GCM) 10K type strain sequencing project: providing services to taxonomists for standard genome sequencing and annotation.</title>
        <authorList>
            <consortium name="The Broad Institute Genomics Platform"/>
            <consortium name="The Broad Institute Genome Sequencing Center for Infectious Disease"/>
            <person name="Wu L."/>
            <person name="Ma J."/>
        </authorList>
    </citation>
    <scope>NUCLEOTIDE SEQUENCE [LARGE SCALE GENOMIC DNA]</scope>
    <source>
        <strain evidence="4">JCM 3369</strain>
    </source>
</reference>
<dbReference type="Gene3D" id="3.40.50.1110">
    <property type="entry name" value="SGNH hydrolase"/>
    <property type="match status" value="1"/>
</dbReference>
<dbReference type="InterPro" id="IPR037460">
    <property type="entry name" value="SEST-like"/>
</dbReference>
<dbReference type="EC" id="3.1.-.-" evidence="3"/>
<dbReference type="GO" id="GO:0016787">
    <property type="term" value="F:hydrolase activity"/>
    <property type="evidence" value="ECO:0007669"/>
    <property type="project" value="UniProtKB-KW"/>
</dbReference>
<dbReference type="PANTHER" id="PTHR37981">
    <property type="entry name" value="LIPASE 2"/>
    <property type="match status" value="1"/>
</dbReference>
<keyword evidence="3" id="KW-0378">Hydrolase</keyword>
<keyword evidence="1" id="KW-0732">Signal</keyword>
<dbReference type="InterPro" id="IPR006311">
    <property type="entry name" value="TAT_signal"/>
</dbReference>
<dbReference type="SUPFAM" id="SSF52266">
    <property type="entry name" value="SGNH hydrolase"/>
    <property type="match status" value="1"/>
</dbReference>
<sequence>MNPSSTPRKRRLVTGALAAAALTAGLSAPAAAHAGTRASGTYVALGDSMASGPLIPNITGPVGCGRSTHNYPHELAGTLSPTTFRDVTCSGAASKHMTQQQETSVAGVPTETVPPQFDALSADTTLVTLTIGGNDTGLVGVAQNCVRIDPTAKPCKDDYTSGGVDQVAERIKAFEPRMSAVLDGVRQRAPQARIVVTGYGLYIKKGGCWPTQPVLPVDADYLQGSVNAMNAVIQRQAAAHGATYIDLVTPSIGHDACQSPSRRWIEGYVPVHLAAPLHPNREGEAAYARAITPALPTTAAR</sequence>
<dbReference type="InterPro" id="IPR036514">
    <property type="entry name" value="SGNH_hydro_sf"/>
</dbReference>